<dbReference type="OrthoDB" id="6174642at2"/>
<name>A0A2V3VAZ6_9SPHN</name>
<dbReference type="Pfam" id="PF21882">
    <property type="entry name" value="Gp53-like_C"/>
    <property type="match status" value="1"/>
</dbReference>
<organism evidence="2 3">
    <name type="scientific">Blastomonas natatoria</name>
    <dbReference type="NCBI Taxonomy" id="34015"/>
    <lineage>
        <taxon>Bacteria</taxon>
        <taxon>Pseudomonadati</taxon>
        <taxon>Pseudomonadota</taxon>
        <taxon>Alphaproteobacteria</taxon>
        <taxon>Sphingomonadales</taxon>
        <taxon>Sphingomonadaceae</taxon>
        <taxon>Blastomonas</taxon>
    </lineage>
</organism>
<protein>
    <recommendedName>
        <fullName evidence="1">Putative tail fiber protein gp53-like C-terminal domain-containing protein</fullName>
    </recommendedName>
</protein>
<reference evidence="2 3" key="1">
    <citation type="submission" date="2018-05" db="EMBL/GenBank/DDBJ databases">
        <title>Genomic Encyclopedia of Type Strains, Phase IV (KMG-IV): sequencing the most valuable type-strain genomes for metagenomic binning, comparative biology and taxonomic classification.</title>
        <authorList>
            <person name="Goeker M."/>
        </authorList>
    </citation>
    <scope>NUCLEOTIDE SEQUENCE [LARGE SCALE GENOMIC DNA]</scope>
    <source>
        <strain evidence="2 3">DSM 3183</strain>
    </source>
</reference>
<dbReference type="EMBL" id="QJJM01000001">
    <property type="protein sequence ID" value="PXW78986.1"/>
    <property type="molecule type" value="Genomic_DNA"/>
</dbReference>
<dbReference type="InterPro" id="IPR054075">
    <property type="entry name" value="Gp53-like_C"/>
</dbReference>
<dbReference type="AlphaFoldDB" id="A0A2V3VAZ6"/>
<dbReference type="RefSeq" id="WP_110296980.1">
    <property type="nucleotide sequence ID" value="NZ_QJJM01000001.1"/>
</dbReference>
<evidence type="ECO:0000313" key="2">
    <source>
        <dbReference type="EMBL" id="PXW78986.1"/>
    </source>
</evidence>
<accession>A0A2V3VAZ6</accession>
<feature type="domain" description="Putative tail fiber protein gp53-like C-terminal" evidence="1">
    <location>
        <begin position="146"/>
        <end position="222"/>
    </location>
</feature>
<gene>
    <name evidence="2" type="ORF">C7451_10148</name>
</gene>
<proteinExistence type="predicted"/>
<evidence type="ECO:0000313" key="3">
    <source>
        <dbReference type="Proteomes" id="UP000248014"/>
    </source>
</evidence>
<sequence length="223" mass="22321">MHRIDTSGAVAGLFQEGNPAIGQQATRLGAAWLNDMQENVAKVIEDAGIDLEKGNYDQLRDAIVAMIAGVVGDGDGAVPTTLTVTGAGLATGGGDLTTNRVITVPKASAAEVAAGTDDTKAVTPLALAGGIGGKSLAASGYITLLGGVIMQWVTASVSANGSTNVTLPTTFPSQCVFATFSGGAALTNAQDNDPFVSNRSASTVTVFSARDEGTIGVVFAIGF</sequence>
<dbReference type="Gene3D" id="2.60.40.3940">
    <property type="match status" value="1"/>
</dbReference>
<comment type="caution">
    <text evidence="2">The sequence shown here is derived from an EMBL/GenBank/DDBJ whole genome shotgun (WGS) entry which is preliminary data.</text>
</comment>
<keyword evidence="3" id="KW-1185">Reference proteome</keyword>
<evidence type="ECO:0000259" key="1">
    <source>
        <dbReference type="Pfam" id="PF21882"/>
    </source>
</evidence>
<dbReference type="Proteomes" id="UP000248014">
    <property type="component" value="Unassembled WGS sequence"/>
</dbReference>